<proteinExistence type="predicted"/>
<evidence type="ECO:0000313" key="1">
    <source>
        <dbReference type="EMBL" id="GEO21323.1"/>
    </source>
</evidence>
<accession>A0A512CAT2</accession>
<dbReference type="Proteomes" id="UP000321301">
    <property type="component" value="Unassembled WGS sequence"/>
</dbReference>
<comment type="caution">
    <text evidence="1">The sequence shown here is derived from an EMBL/GenBank/DDBJ whole genome shotgun (WGS) entry which is preliminary data.</text>
</comment>
<protein>
    <recommendedName>
        <fullName evidence="3">SGNH/GDSL hydrolase family protein</fullName>
    </recommendedName>
</protein>
<dbReference type="RefSeq" id="WP_020890040.1">
    <property type="nucleotide sequence ID" value="NZ_BJYV01000006.1"/>
</dbReference>
<sequence length="305" mass="35376">MKRFILQLSIISIFALVAIMLSLSGANGWTDPFYIRFTTPKQQSLIIGTSRAAQGLQPQIFQQLLNRDINNFAFTIAHSPFGKVYYESIKRKHNKKDGGLFIVTVDPWSISSWCESPNDLGQFRENQLCLNKTHVVDSNPNFFYLFDNLPGKYSNIFINIKSNMYLHKDGWLEVYNIKMDSATVKRRVSQKVKTYRNGYLPKTKFSSVRLEYLKKTITYLKEYGSVYVVRLPIHKNIMEIEKELMPDFDLTISEAIDLSDGYLDMTPQNDLYNYTDGNHLYSQSGEKVSMIIANWILEIDKHQTK</sequence>
<organism evidence="1 2">
    <name type="scientific">Cyclobacterium qasimii</name>
    <dbReference type="NCBI Taxonomy" id="1350429"/>
    <lineage>
        <taxon>Bacteria</taxon>
        <taxon>Pseudomonadati</taxon>
        <taxon>Bacteroidota</taxon>
        <taxon>Cytophagia</taxon>
        <taxon>Cytophagales</taxon>
        <taxon>Cyclobacteriaceae</taxon>
        <taxon>Cyclobacterium</taxon>
    </lineage>
</organism>
<reference evidence="1 2" key="1">
    <citation type="submission" date="2019-07" db="EMBL/GenBank/DDBJ databases">
        <title>Whole genome shotgun sequence of Cyclobacterium qasimii NBRC 106168.</title>
        <authorList>
            <person name="Hosoyama A."/>
            <person name="Uohara A."/>
            <person name="Ohji S."/>
            <person name="Ichikawa N."/>
        </authorList>
    </citation>
    <scope>NUCLEOTIDE SEQUENCE [LARGE SCALE GENOMIC DNA]</scope>
    <source>
        <strain evidence="1 2">NBRC 106168</strain>
    </source>
</reference>
<gene>
    <name evidence="1" type="ORF">CQA01_18570</name>
</gene>
<evidence type="ECO:0000313" key="2">
    <source>
        <dbReference type="Proteomes" id="UP000321301"/>
    </source>
</evidence>
<name>A0A512CAT2_9BACT</name>
<evidence type="ECO:0008006" key="3">
    <source>
        <dbReference type="Google" id="ProtNLM"/>
    </source>
</evidence>
<dbReference type="EMBL" id="BJYV01000006">
    <property type="protein sequence ID" value="GEO21323.1"/>
    <property type="molecule type" value="Genomic_DNA"/>
</dbReference>
<dbReference type="AlphaFoldDB" id="A0A512CAT2"/>
<keyword evidence="2" id="KW-1185">Reference proteome</keyword>